<evidence type="ECO:0000313" key="6">
    <source>
        <dbReference type="EMBL" id="PWU69093.1"/>
    </source>
</evidence>
<evidence type="ECO:0000256" key="3">
    <source>
        <dbReference type="ARBA" id="ARBA00022723"/>
    </source>
</evidence>
<dbReference type="OrthoDB" id="9792792at2"/>
<evidence type="ECO:0000256" key="5">
    <source>
        <dbReference type="PIRSR" id="PIRSR602678-1"/>
    </source>
</evidence>
<feature type="binding site" evidence="5">
    <location>
        <position position="67"/>
    </location>
    <ligand>
        <name>a divalent metal cation</name>
        <dbReference type="ChEBI" id="CHEBI:60240"/>
        <label>1</label>
    </ligand>
</feature>
<dbReference type="RefSeq" id="WP_109984593.1">
    <property type="nucleotide sequence ID" value="NZ_QGTD01000008.1"/>
</dbReference>
<comment type="caution">
    <text evidence="6">The sequence shown here is derived from an EMBL/GenBank/DDBJ whole genome shotgun (WGS) entry which is preliminary data.</text>
</comment>
<evidence type="ECO:0000256" key="1">
    <source>
        <dbReference type="ARBA" id="ARBA00006964"/>
    </source>
</evidence>
<dbReference type="FunFam" id="3.40.1390.30:FF:000001">
    <property type="entry name" value="GTP cyclohydrolase 1 type 2"/>
    <property type="match status" value="1"/>
</dbReference>
<reference evidence="6 7" key="1">
    <citation type="submission" date="2018-05" db="EMBL/GenBank/DDBJ databases">
        <title>Genomic analysis of Gracilibacillus dipsosauri DD1 reveals novel features of a salt-tolerant amylase.</title>
        <authorList>
            <person name="Deutch C.E."/>
            <person name="Yang S."/>
        </authorList>
    </citation>
    <scope>NUCLEOTIDE SEQUENCE [LARGE SCALE GENOMIC DNA]</scope>
    <source>
        <strain evidence="6 7">DD1</strain>
    </source>
</reference>
<comment type="similarity">
    <text evidence="1 4">Belongs to the GTP cyclohydrolase I type 2/NIF3 family.</text>
</comment>
<keyword evidence="7" id="KW-1185">Reference proteome</keyword>
<evidence type="ECO:0000256" key="2">
    <source>
        <dbReference type="ARBA" id="ARBA00022112"/>
    </source>
</evidence>
<dbReference type="NCBIfam" id="TIGR00486">
    <property type="entry name" value="YbgI_SA1388"/>
    <property type="match status" value="1"/>
</dbReference>
<organism evidence="6 7">
    <name type="scientific">Gracilibacillus dipsosauri</name>
    <dbReference type="NCBI Taxonomy" id="178340"/>
    <lineage>
        <taxon>Bacteria</taxon>
        <taxon>Bacillati</taxon>
        <taxon>Bacillota</taxon>
        <taxon>Bacilli</taxon>
        <taxon>Bacillales</taxon>
        <taxon>Bacillaceae</taxon>
        <taxon>Gracilibacillus</taxon>
    </lineage>
</organism>
<dbReference type="PANTHER" id="PTHR13799">
    <property type="entry name" value="NGG1 INTERACTING FACTOR 3"/>
    <property type="match status" value="1"/>
</dbReference>
<protein>
    <recommendedName>
        <fullName evidence="2 4">GTP cyclohydrolase 1 type 2 homolog</fullName>
    </recommendedName>
</protein>
<keyword evidence="3 4" id="KW-0479">Metal-binding</keyword>
<dbReference type="PIRSF" id="PIRSF037489">
    <property type="entry name" value="UCP037489_NIF3_YqfO"/>
    <property type="match status" value="1"/>
</dbReference>
<dbReference type="Gene3D" id="3.30.70.120">
    <property type="match status" value="1"/>
</dbReference>
<dbReference type="InterPro" id="IPR002678">
    <property type="entry name" value="DUF34/NIF3"/>
</dbReference>
<dbReference type="GO" id="GO:0046872">
    <property type="term" value="F:metal ion binding"/>
    <property type="evidence" value="ECO:0007669"/>
    <property type="project" value="UniProtKB-UniRule"/>
</dbReference>
<dbReference type="AlphaFoldDB" id="A0A317L0G6"/>
<feature type="binding site" evidence="5">
    <location>
        <position position="334"/>
    </location>
    <ligand>
        <name>a divalent metal cation</name>
        <dbReference type="ChEBI" id="CHEBI:60240"/>
        <label>1</label>
    </ligand>
</feature>
<dbReference type="Proteomes" id="UP000245624">
    <property type="component" value="Unassembled WGS sequence"/>
</dbReference>
<dbReference type="InterPro" id="IPR017221">
    <property type="entry name" value="DUF34/NIF3_bac"/>
</dbReference>
<dbReference type="InterPro" id="IPR015867">
    <property type="entry name" value="N-reg_PII/ATP_PRibTrfase_C"/>
</dbReference>
<gene>
    <name evidence="6" type="ORF">DLJ74_08620</name>
</gene>
<dbReference type="SUPFAM" id="SSF102705">
    <property type="entry name" value="NIF3 (NGG1p interacting factor 3)-like"/>
    <property type="match status" value="1"/>
</dbReference>
<feature type="binding site" evidence="5">
    <location>
        <position position="105"/>
    </location>
    <ligand>
        <name>a divalent metal cation</name>
        <dbReference type="ChEBI" id="CHEBI:60240"/>
        <label>1</label>
    </ligand>
</feature>
<dbReference type="Gene3D" id="3.40.1390.30">
    <property type="entry name" value="NIF3 (NGG1p interacting factor 3)-like"/>
    <property type="match status" value="1"/>
</dbReference>
<dbReference type="InterPro" id="IPR036069">
    <property type="entry name" value="DUF34/NIF3_sf"/>
</dbReference>
<feature type="binding site" evidence="5">
    <location>
        <position position="331"/>
    </location>
    <ligand>
        <name>a divalent metal cation</name>
        <dbReference type="ChEBI" id="CHEBI:60240"/>
        <label>1</label>
    </ligand>
</feature>
<proteinExistence type="inferred from homology"/>
<dbReference type="GO" id="GO:0005737">
    <property type="term" value="C:cytoplasm"/>
    <property type="evidence" value="ECO:0007669"/>
    <property type="project" value="TreeGrafter"/>
</dbReference>
<evidence type="ECO:0000256" key="4">
    <source>
        <dbReference type="PIRNR" id="PIRNR037489"/>
    </source>
</evidence>
<dbReference type="Pfam" id="PF01784">
    <property type="entry name" value="DUF34_NIF3"/>
    <property type="match status" value="1"/>
</dbReference>
<evidence type="ECO:0000313" key="7">
    <source>
        <dbReference type="Proteomes" id="UP000245624"/>
    </source>
</evidence>
<sequence>METTVKAIIQLFEKWVPKDYAESWDNVGLQVGDLEQSVQNLLITLDVTDEIVEEAIEHQVQLIIAHHPLLFKGLKQIDVNDSKGRIIQKLLKNNISVYAAHTNLDMVNGGVNDLLADKLCLKNRQVLVPSITDKLYKFMVYVPKSHANVVKEAIGKEGAGHIGNYSHCTFETAGMGAFKPLEGTNPFLGKKGKIEEVEEIKIETIVKEKQLSKIIEMAKQSHPYEEMAYDVFPLNNSTETLGLGRIGLVEKEMTLKEYLSFVKDALDVPFVRFVGDENKIVRSVAVLGGSGKGYIINAIKMGADVYITGDLSFHDAQDAEQAGICLIDPGHHVERVMKDGVKCYFDHHQKELPAPVNIITSTISTEPFKCY</sequence>
<accession>A0A317L0G6</accession>
<feature type="binding site" evidence="5">
    <location>
        <position position="66"/>
    </location>
    <ligand>
        <name>a divalent metal cation</name>
        <dbReference type="ChEBI" id="CHEBI:60240"/>
        <label>1</label>
    </ligand>
</feature>
<dbReference type="FunFam" id="3.30.70.120:FF:000006">
    <property type="entry name" value="GTP cyclohydrolase 1 type 2 homolog"/>
    <property type="match status" value="1"/>
</dbReference>
<dbReference type="EMBL" id="QGTD01000008">
    <property type="protein sequence ID" value="PWU69093.1"/>
    <property type="molecule type" value="Genomic_DNA"/>
</dbReference>
<dbReference type="PANTHER" id="PTHR13799:SF14">
    <property type="entry name" value="GTP CYCLOHYDROLASE 1 TYPE 2 HOMOLOG"/>
    <property type="match status" value="1"/>
</dbReference>
<name>A0A317L0G6_9BACI</name>